<feature type="compositionally biased region" description="Basic and acidic residues" evidence="1">
    <location>
        <begin position="22"/>
        <end position="34"/>
    </location>
</feature>
<reference evidence="2" key="1">
    <citation type="submission" date="2021-06" db="EMBL/GenBank/DDBJ databases">
        <authorList>
            <person name="Kallberg Y."/>
            <person name="Tangrot J."/>
            <person name="Rosling A."/>
        </authorList>
    </citation>
    <scope>NUCLEOTIDE SEQUENCE</scope>
    <source>
        <strain evidence="2">UK204</strain>
    </source>
</reference>
<feature type="region of interest" description="Disordered" evidence="1">
    <location>
        <begin position="1"/>
        <end position="34"/>
    </location>
</feature>
<organism evidence="2 3">
    <name type="scientific">Funneliformis caledonium</name>
    <dbReference type="NCBI Taxonomy" id="1117310"/>
    <lineage>
        <taxon>Eukaryota</taxon>
        <taxon>Fungi</taxon>
        <taxon>Fungi incertae sedis</taxon>
        <taxon>Mucoromycota</taxon>
        <taxon>Glomeromycotina</taxon>
        <taxon>Glomeromycetes</taxon>
        <taxon>Glomerales</taxon>
        <taxon>Glomeraceae</taxon>
        <taxon>Funneliformis</taxon>
    </lineage>
</organism>
<accession>A0A9N9I1N1</accession>
<protein>
    <submittedName>
        <fullName evidence="2">1582_t:CDS:1</fullName>
    </submittedName>
</protein>
<sequence length="379" mass="43284">SSGDTKFLEGGDVPNSVSGCKVDPRTKESHMKERELSIRKSSNVVVEKDIDQINASDNSMDIDIGGFDNDSSSRQHIDLNAPETGYKDKDFDAHNMDINEGFLWIVYWIFKFQERNQLSDTATNALIKFIRYVLISIDAISYSEFPTSLYKACKLFIIKDQIIKYATCKKCYKLYAVRDLPTDRPYRCTFQDYPNHLTVNLRSNCNNIITKQVSTNEGSLHSSNQHLELELLKIVQRYTLLNELSTHANDNQHLLEYLPYIAFKETVGSLAVNDDFDLKEYFEFLSMSKNVKENVGVGSETFLRELIKPMKKVALPPKVLDLLVKYYQNAYGCSFVELSNIHNSSLESIIVLPKVDYFGRLQIGAEVISSTFVARHVQS</sequence>
<evidence type="ECO:0000313" key="3">
    <source>
        <dbReference type="Proteomes" id="UP000789570"/>
    </source>
</evidence>
<dbReference type="EMBL" id="CAJVPQ010009700">
    <property type="protein sequence ID" value="CAG8717240.1"/>
    <property type="molecule type" value="Genomic_DNA"/>
</dbReference>
<evidence type="ECO:0000256" key="1">
    <source>
        <dbReference type="SAM" id="MobiDB-lite"/>
    </source>
</evidence>
<dbReference type="Proteomes" id="UP000789570">
    <property type="component" value="Unassembled WGS sequence"/>
</dbReference>
<dbReference type="AlphaFoldDB" id="A0A9N9I1N1"/>
<dbReference type="OrthoDB" id="10664627at2759"/>
<gene>
    <name evidence="2" type="ORF">FCALED_LOCUS14218</name>
</gene>
<feature type="non-terminal residue" evidence="2">
    <location>
        <position position="379"/>
    </location>
</feature>
<keyword evidence="3" id="KW-1185">Reference proteome</keyword>
<comment type="caution">
    <text evidence="2">The sequence shown here is derived from an EMBL/GenBank/DDBJ whole genome shotgun (WGS) entry which is preliminary data.</text>
</comment>
<evidence type="ECO:0000313" key="2">
    <source>
        <dbReference type="EMBL" id="CAG8717240.1"/>
    </source>
</evidence>
<feature type="non-terminal residue" evidence="2">
    <location>
        <position position="1"/>
    </location>
</feature>
<proteinExistence type="predicted"/>
<name>A0A9N9I1N1_9GLOM</name>